<dbReference type="Proteomes" id="UP001163835">
    <property type="component" value="Unassembled WGS sequence"/>
</dbReference>
<dbReference type="EMBL" id="MU795988">
    <property type="protein sequence ID" value="KAJ3804462.1"/>
    <property type="molecule type" value="Genomic_DNA"/>
</dbReference>
<evidence type="ECO:0000313" key="1">
    <source>
        <dbReference type="EMBL" id="KAJ3804462.1"/>
    </source>
</evidence>
<sequence>MSTLADCTKKVTAKQKLQKSIYARSSRSSRASNLLHSSQSSQRLEPLPSHLQPPPPSQISLPAKAERNSSKTERILNAATDVQRSVRPNSIVIKSMLESAQEASDGLKNRRNTQAKAKEEDDENENTFQVGALYVIPVGVQLTRNRNKLALDDQCFALKGGSSGLKMSPCFYNELVQSGLGAQSQRFNDPSLTFKKSMSFDDIITHLWQALPLLMEHLDDDDNSVTANPFHPTIYRNDEHKFLPNLLFFVKEGRRLEHVGNQLLFPNGRDLFELCFKSKKTGLHDRILFLATLETIPISTQRLWRTATIFSWEQAIDPVVALKRLKAQDETAKKDRKGKEKALFFLVSDSGSSESSNELEPESPPALSSTQKLKRKCSSVDDEALEERNSKRHKTSPAKEHVEISDLDENGAKFRFTDSEDQEASSEGGKDQDDLKDSGVEDIGNNKDDDSPGFQKVEVNLENQSRHSISSSGSSSGSSTGSSEQDVAKDKDDEDDNEDEEDSWDNWT</sequence>
<proteinExistence type="predicted"/>
<keyword evidence="2" id="KW-1185">Reference proteome</keyword>
<organism evidence="1 2">
    <name type="scientific">Lentinula aff. lateritia</name>
    <dbReference type="NCBI Taxonomy" id="2804960"/>
    <lineage>
        <taxon>Eukaryota</taxon>
        <taxon>Fungi</taxon>
        <taxon>Dikarya</taxon>
        <taxon>Basidiomycota</taxon>
        <taxon>Agaricomycotina</taxon>
        <taxon>Agaricomycetes</taxon>
        <taxon>Agaricomycetidae</taxon>
        <taxon>Agaricales</taxon>
        <taxon>Marasmiineae</taxon>
        <taxon>Omphalotaceae</taxon>
        <taxon>Lentinula</taxon>
    </lineage>
</organism>
<gene>
    <name evidence="1" type="ORF">F5876DRAFT_83118</name>
</gene>
<accession>A0ACC1TIA6</accession>
<reference evidence="1" key="1">
    <citation type="submission" date="2022-09" db="EMBL/GenBank/DDBJ databases">
        <title>A Global Phylogenomic Analysis of the Shiitake Genus Lentinula.</title>
        <authorList>
            <consortium name="DOE Joint Genome Institute"/>
            <person name="Sierra-Patev S."/>
            <person name="Min B."/>
            <person name="Naranjo-Ortiz M."/>
            <person name="Looney B."/>
            <person name="Konkel Z."/>
            <person name="Slot J.C."/>
            <person name="Sakamoto Y."/>
            <person name="Steenwyk J.L."/>
            <person name="Rokas A."/>
            <person name="Carro J."/>
            <person name="Camarero S."/>
            <person name="Ferreira P."/>
            <person name="Molpeceres G."/>
            <person name="Ruiz-Duenas F.J."/>
            <person name="Serrano A."/>
            <person name="Henrissat B."/>
            <person name="Drula E."/>
            <person name="Hughes K.W."/>
            <person name="Mata J.L."/>
            <person name="Ishikawa N.K."/>
            <person name="Vargas-Isla R."/>
            <person name="Ushijima S."/>
            <person name="Smith C.A."/>
            <person name="Ahrendt S."/>
            <person name="Andreopoulos W."/>
            <person name="He G."/>
            <person name="Labutti K."/>
            <person name="Lipzen A."/>
            <person name="Ng V."/>
            <person name="Riley R."/>
            <person name="Sandor L."/>
            <person name="Barry K."/>
            <person name="Martinez A.T."/>
            <person name="Xiao Y."/>
            <person name="Gibbons J.G."/>
            <person name="Terashima K."/>
            <person name="Grigoriev I.V."/>
            <person name="Hibbett D.S."/>
        </authorList>
    </citation>
    <scope>NUCLEOTIDE SEQUENCE</scope>
    <source>
        <strain evidence="1">TMI1499</strain>
    </source>
</reference>
<protein>
    <submittedName>
        <fullName evidence="1">Uncharacterized protein</fullName>
    </submittedName>
</protein>
<evidence type="ECO:0000313" key="2">
    <source>
        <dbReference type="Proteomes" id="UP001163835"/>
    </source>
</evidence>
<name>A0ACC1TIA6_9AGAR</name>
<comment type="caution">
    <text evidence="1">The sequence shown here is derived from an EMBL/GenBank/DDBJ whole genome shotgun (WGS) entry which is preliminary data.</text>
</comment>